<keyword evidence="3" id="KW-1185">Reference proteome</keyword>
<dbReference type="OrthoDB" id="2455856at2"/>
<sequence>MSYQNNVFKFFFSMENHFEHIKHAERIRNFWRGLSLLFFCSILIYGFMAYLGLGTDILSSNMIKVTPLEYEQQKFWFMVGRMGYAALLAGFILFVPSLLYYAVTGIPYRKIVVMQQVVLVAMLIERLTWIPLAVWNGLDWYLSPLSLGIIASYITEQEYLIYFFGMVSLFQVWIIGFQVKYLRYFTDMRKLWLWFMVIGLHVFFWSMASVLVFADQYLLNGWFH</sequence>
<feature type="transmembrane region" description="Helical" evidence="1">
    <location>
        <begin position="191"/>
        <end position="214"/>
    </location>
</feature>
<feature type="transmembrane region" description="Helical" evidence="1">
    <location>
        <begin position="36"/>
        <end position="55"/>
    </location>
</feature>
<dbReference type="AlphaFoldDB" id="A0A1M5WMS3"/>
<protein>
    <recommendedName>
        <fullName evidence="4">Yip1 domain-containing protein</fullName>
    </recommendedName>
</protein>
<evidence type="ECO:0000313" key="2">
    <source>
        <dbReference type="EMBL" id="SHH88885.1"/>
    </source>
</evidence>
<evidence type="ECO:0000313" key="3">
    <source>
        <dbReference type="Proteomes" id="UP000184079"/>
    </source>
</evidence>
<keyword evidence="1" id="KW-0472">Membrane</keyword>
<evidence type="ECO:0000256" key="1">
    <source>
        <dbReference type="SAM" id="Phobius"/>
    </source>
</evidence>
<feature type="transmembrane region" description="Helical" evidence="1">
    <location>
        <begin position="75"/>
        <end position="101"/>
    </location>
</feature>
<proteinExistence type="predicted"/>
<feature type="transmembrane region" description="Helical" evidence="1">
    <location>
        <begin position="113"/>
        <end position="135"/>
    </location>
</feature>
<gene>
    <name evidence="2" type="ORF">SAMN05421807_11754</name>
</gene>
<dbReference type="EMBL" id="FQXD01000017">
    <property type="protein sequence ID" value="SHH88885.1"/>
    <property type="molecule type" value="Genomic_DNA"/>
</dbReference>
<feature type="transmembrane region" description="Helical" evidence="1">
    <location>
        <begin position="159"/>
        <end position="179"/>
    </location>
</feature>
<organism evidence="2 3">
    <name type="scientific">Virgibacillus chiguensis</name>
    <dbReference type="NCBI Taxonomy" id="411959"/>
    <lineage>
        <taxon>Bacteria</taxon>
        <taxon>Bacillati</taxon>
        <taxon>Bacillota</taxon>
        <taxon>Bacilli</taxon>
        <taxon>Bacillales</taxon>
        <taxon>Bacillaceae</taxon>
        <taxon>Virgibacillus</taxon>
    </lineage>
</organism>
<accession>A0A1M5WMS3</accession>
<reference evidence="3" key="1">
    <citation type="submission" date="2016-11" db="EMBL/GenBank/DDBJ databases">
        <authorList>
            <person name="Varghese N."/>
            <person name="Submissions S."/>
        </authorList>
    </citation>
    <scope>NUCLEOTIDE SEQUENCE [LARGE SCALE GENOMIC DNA]</scope>
    <source>
        <strain evidence="3">CGMCC 1.6496</strain>
    </source>
</reference>
<keyword evidence="1" id="KW-0812">Transmembrane</keyword>
<dbReference type="Proteomes" id="UP000184079">
    <property type="component" value="Unassembled WGS sequence"/>
</dbReference>
<evidence type="ECO:0008006" key="4">
    <source>
        <dbReference type="Google" id="ProtNLM"/>
    </source>
</evidence>
<keyword evidence="1" id="KW-1133">Transmembrane helix</keyword>
<name>A0A1M5WMS3_9BACI</name>